<comment type="caution">
    <text evidence="1">The sequence shown here is derived from an EMBL/GenBank/DDBJ whole genome shotgun (WGS) entry which is preliminary data.</text>
</comment>
<evidence type="ECO:0000313" key="1">
    <source>
        <dbReference type="EMBL" id="MBK1781337.1"/>
    </source>
</evidence>
<evidence type="ECO:0000313" key="2">
    <source>
        <dbReference type="Proteomes" id="UP000635316"/>
    </source>
</evidence>
<name>A0ABS1EBP3_9BURK</name>
<sequence>MTREIKGGRKPADCVGSVLPKEIIVYEQTLPNRHITAEQHTFAIYFWLLISRLDTNGRVLPQAP</sequence>
<accession>A0ABS1EBP3</accession>
<dbReference type="Proteomes" id="UP000635316">
    <property type="component" value="Unassembled WGS sequence"/>
</dbReference>
<dbReference type="RefSeq" id="WP_200236138.1">
    <property type="nucleotide sequence ID" value="NZ_JAENGP010000009.1"/>
</dbReference>
<protein>
    <submittedName>
        <fullName evidence="1">Uncharacterized protein</fullName>
    </submittedName>
</protein>
<gene>
    <name evidence="1" type="ORF">JHL22_08910</name>
</gene>
<proteinExistence type="predicted"/>
<reference evidence="1 2" key="1">
    <citation type="submission" date="2020-12" db="EMBL/GenBank/DDBJ databases">
        <authorList>
            <person name="Lu T."/>
            <person name="Wang Q."/>
            <person name="Han X."/>
        </authorList>
    </citation>
    <scope>NUCLEOTIDE SEQUENCE [LARGE SCALE GENOMIC DNA]</scope>
    <source>
        <strain evidence="1 2">WQ 585</strain>
    </source>
</reference>
<dbReference type="EMBL" id="JAENGP010000009">
    <property type="protein sequence ID" value="MBK1781337.1"/>
    <property type="molecule type" value="Genomic_DNA"/>
</dbReference>
<keyword evidence="2" id="KW-1185">Reference proteome</keyword>
<organism evidence="1 2">
    <name type="scientific">Advenella mandrilli</name>
    <dbReference type="NCBI Taxonomy" id="2800330"/>
    <lineage>
        <taxon>Bacteria</taxon>
        <taxon>Pseudomonadati</taxon>
        <taxon>Pseudomonadota</taxon>
        <taxon>Betaproteobacteria</taxon>
        <taxon>Burkholderiales</taxon>
        <taxon>Alcaligenaceae</taxon>
    </lineage>
</organism>